<proteinExistence type="predicted"/>
<dbReference type="SUPFAM" id="SSF46785">
    <property type="entry name" value="Winged helix' DNA-binding domain"/>
    <property type="match status" value="1"/>
</dbReference>
<dbReference type="PANTHER" id="PTHR34580:SF1">
    <property type="entry name" value="PROTEIN PAFC"/>
    <property type="match status" value="1"/>
</dbReference>
<name>A0A174ZFU9_9FIRM</name>
<dbReference type="PROSITE" id="PS52050">
    <property type="entry name" value="WYL"/>
    <property type="match status" value="1"/>
</dbReference>
<dbReference type="InterPro" id="IPR051534">
    <property type="entry name" value="CBASS_pafABC_assoc_protein"/>
</dbReference>
<evidence type="ECO:0000313" key="2">
    <source>
        <dbReference type="EMBL" id="CUQ86084.1"/>
    </source>
</evidence>
<organism evidence="2 3">
    <name type="scientific">[Eubacterium] siraeum</name>
    <dbReference type="NCBI Taxonomy" id="39492"/>
    <lineage>
        <taxon>Bacteria</taxon>
        <taxon>Bacillati</taxon>
        <taxon>Bacillota</taxon>
        <taxon>Clostridia</taxon>
        <taxon>Eubacteriales</taxon>
        <taxon>Oscillospiraceae</taxon>
        <taxon>Oscillospiraceae incertae sedis</taxon>
    </lineage>
</organism>
<dbReference type="OrthoDB" id="9772503at2"/>
<dbReference type="STRING" id="39492.ERS852540_01227"/>
<gene>
    <name evidence="2" type="ORF">ERS852540_01227</name>
</gene>
<dbReference type="AlphaFoldDB" id="A0A174ZFU9"/>
<accession>A0A174ZFU9</accession>
<feature type="domain" description="WYL" evidence="1">
    <location>
        <begin position="143"/>
        <end position="216"/>
    </location>
</feature>
<dbReference type="Proteomes" id="UP000095662">
    <property type="component" value="Unassembled WGS sequence"/>
</dbReference>
<dbReference type="Pfam" id="PF13280">
    <property type="entry name" value="WYL"/>
    <property type="match status" value="1"/>
</dbReference>
<reference evidence="2 3" key="1">
    <citation type="submission" date="2015-09" db="EMBL/GenBank/DDBJ databases">
        <authorList>
            <consortium name="Pathogen Informatics"/>
        </authorList>
    </citation>
    <scope>NUCLEOTIDE SEQUENCE [LARGE SCALE GENOMIC DNA]</scope>
    <source>
        <strain evidence="2 3">2789STDY5834928</strain>
    </source>
</reference>
<sequence length="324" mass="37848">MARSSNQKQKILYIEKMFREESDELHALTVAGIQEKLERLGITAERKALYSDIETLRDILGMDICSDKNGTYYLASRDFEFEELQLLADAVACSKFISEEKSRALIGKIAHLTSNFRANELQRSVIVANRVKTVNKKIYYSINKIHEAIENGRKITFHYFNYDIKKRKIFRNADGRYTMSPYHLAWEDENYYCIGFYEKYNSVSNFRVDRMEDVEVSDEPAIISEDFNLAEYTRKIFGMFAGKETIRIKLRFDNSLTSVVMDKFGSDITMHKLDENNFYISKDINVSPTFYGWLFQLGVKAEIIEPLSARNDFVAFIDSLRDMY</sequence>
<dbReference type="PANTHER" id="PTHR34580">
    <property type="match status" value="1"/>
</dbReference>
<protein>
    <recommendedName>
        <fullName evidence="1">WYL domain-containing protein</fullName>
    </recommendedName>
</protein>
<dbReference type="EMBL" id="CZBY01000008">
    <property type="protein sequence ID" value="CUQ86084.1"/>
    <property type="molecule type" value="Genomic_DNA"/>
</dbReference>
<evidence type="ECO:0000259" key="1">
    <source>
        <dbReference type="Pfam" id="PF13280"/>
    </source>
</evidence>
<dbReference type="InterPro" id="IPR036390">
    <property type="entry name" value="WH_DNA-bd_sf"/>
</dbReference>
<evidence type="ECO:0000313" key="3">
    <source>
        <dbReference type="Proteomes" id="UP000095662"/>
    </source>
</evidence>
<dbReference type="InterPro" id="IPR026881">
    <property type="entry name" value="WYL_dom"/>
</dbReference>